<dbReference type="PANTHER" id="PTHR41983:SF2">
    <property type="entry name" value="SHORT-CHAIN FATTY ACID TRANSPORTER-RELATED"/>
    <property type="match status" value="1"/>
</dbReference>
<feature type="transmembrane region" description="Helical" evidence="1">
    <location>
        <begin position="16"/>
        <end position="34"/>
    </location>
</feature>
<feature type="transmembrane region" description="Helical" evidence="1">
    <location>
        <begin position="304"/>
        <end position="323"/>
    </location>
</feature>
<dbReference type="PANTHER" id="PTHR41983">
    <property type="entry name" value="SHORT-CHAIN FATTY ACID TRANSPORTER-RELATED"/>
    <property type="match status" value="1"/>
</dbReference>
<dbReference type="Pfam" id="PF02667">
    <property type="entry name" value="SCFA_trans"/>
    <property type="match status" value="1"/>
</dbReference>
<feature type="transmembrane region" description="Helical" evidence="1">
    <location>
        <begin position="415"/>
        <end position="437"/>
    </location>
</feature>
<keyword evidence="1" id="KW-1133">Transmembrane helix</keyword>
<feature type="transmembrane region" description="Helical" evidence="1">
    <location>
        <begin position="241"/>
        <end position="259"/>
    </location>
</feature>
<accession>A0A8J2YQ58</accession>
<feature type="transmembrane region" description="Helical" evidence="1">
    <location>
        <begin position="329"/>
        <end position="355"/>
    </location>
</feature>
<feature type="transmembrane region" description="Helical" evidence="1">
    <location>
        <begin position="46"/>
        <end position="71"/>
    </location>
</feature>
<feature type="transmembrane region" description="Helical" evidence="1">
    <location>
        <begin position="91"/>
        <end position="119"/>
    </location>
</feature>
<keyword evidence="1" id="KW-0812">Transmembrane</keyword>
<organism evidence="2 3">
    <name type="scientific">Aliidongia dinghuensis</name>
    <dbReference type="NCBI Taxonomy" id="1867774"/>
    <lineage>
        <taxon>Bacteria</taxon>
        <taxon>Pseudomonadati</taxon>
        <taxon>Pseudomonadota</taxon>
        <taxon>Alphaproteobacteria</taxon>
        <taxon>Rhodospirillales</taxon>
        <taxon>Dongiaceae</taxon>
        <taxon>Aliidongia</taxon>
    </lineage>
</organism>
<name>A0A8J2YQ58_9PROT</name>
<feature type="transmembrane region" description="Helical" evidence="1">
    <location>
        <begin position="131"/>
        <end position="155"/>
    </location>
</feature>
<reference evidence="2" key="1">
    <citation type="journal article" date="2014" name="Int. J. Syst. Evol. Microbiol.">
        <title>Complete genome sequence of Corynebacterium casei LMG S-19264T (=DSM 44701T), isolated from a smear-ripened cheese.</title>
        <authorList>
            <consortium name="US DOE Joint Genome Institute (JGI-PGF)"/>
            <person name="Walter F."/>
            <person name="Albersmeier A."/>
            <person name="Kalinowski J."/>
            <person name="Ruckert C."/>
        </authorList>
    </citation>
    <scope>NUCLEOTIDE SEQUENCE</scope>
    <source>
        <strain evidence="2">CGMCC 1.15725</strain>
    </source>
</reference>
<sequence length="438" mass="46061">MSLSVYLFEQLMPDPFVIAIALTVFVALLAALLAPHGTPEIILSSWYAGIFNILGFAFQMILILVTGHVLAHAPPVQRGLKAIVALAKTPAQAVVLTFLLAALASWLNWGFGLVIGALLAREVAKRMRLDFAWLVAAAYSGWVIWASGISGSIALAQATHGNALNIVEKLTGNLIGFDQTIFAPVNVIPTLLIVIAVPIAFLAIRPAEADLIAFTPTDEAPAASGTGKRDGSIAQRLEQSMIGSLLIAAAGAAYLVMTWSKTGVSLDINAMIFLFLIFGLALHGTPVAYVAAMRNAAKQTGSMMLQYPIYGGIMGIMTSTGLAEVISKYFVAFSTTHSLPFWSYIASLFITFLVPSGGGHWAVQGPFVIPAAVSLHASIPATTLAVAMGEDVANMLQPFWALPVVAMAGIGIQRVLGYTTVTFLVAGVINGAALLLLA</sequence>
<gene>
    <name evidence="2" type="primary">atoE</name>
    <name evidence="2" type="ORF">GCM10011611_01270</name>
</gene>
<keyword evidence="1" id="KW-0472">Membrane</keyword>
<feature type="transmembrane region" description="Helical" evidence="1">
    <location>
        <begin position="181"/>
        <end position="204"/>
    </location>
</feature>
<reference evidence="2" key="2">
    <citation type="submission" date="2020-09" db="EMBL/GenBank/DDBJ databases">
        <authorList>
            <person name="Sun Q."/>
            <person name="Zhou Y."/>
        </authorList>
    </citation>
    <scope>NUCLEOTIDE SEQUENCE</scope>
    <source>
        <strain evidence="2">CGMCC 1.15725</strain>
    </source>
</reference>
<feature type="transmembrane region" description="Helical" evidence="1">
    <location>
        <begin position="271"/>
        <end position="292"/>
    </location>
</feature>
<keyword evidence="3" id="KW-1185">Reference proteome</keyword>
<dbReference type="InterPro" id="IPR006160">
    <property type="entry name" value="SCFA_transpt_AtoE"/>
</dbReference>
<proteinExistence type="predicted"/>
<dbReference type="GO" id="GO:0005886">
    <property type="term" value="C:plasma membrane"/>
    <property type="evidence" value="ECO:0007669"/>
    <property type="project" value="TreeGrafter"/>
</dbReference>
<comment type="caution">
    <text evidence="2">The sequence shown here is derived from an EMBL/GenBank/DDBJ whole genome shotgun (WGS) entry which is preliminary data.</text>
</comment>
<dbReference type="AlphaFoldDB" id="A0A8J2YQ58"/>
<dbReference type="EMBL" id="BMJQ01000001">
    <property type="protein sequence ID" value="GGE99429.1"/>
    <property type="molecule type" value="Genomic_DNA"/>
</dbReference>
<protein>
    <submittedName>
        <fullName evidence="2">Short-chain fatty acids transporter</fullName>
    </submittedName>
</protein>
<evidence type="ECO:0000313" key="2">
    <source>
        <dbReference type="EMBL" id="GGE99429.1"/>
    </source>
</evidence>
<evidence type="ECO:0000313" key="3">
    <source>
        <dbReference type="Proteomes" id="UP000646365"/>
    </source>
</evidence>
<evidence type="ECO:0000256" key="1">
    <source>
        <dbReference type="SAM" id="Phobius"/>
    </source>
</evidence>
<dbReference type="Proteomes" id="UP000646365">
    <property type="component" value="Unassembled WGS sequence"/>
</dbReference>